<evidence type="ECO:0000256" key="3">
    <source>
        <dbReference type="ARBA" id="ARBA00022722"/>
    </source>
</evidence>
<dbReference type="GO" id="GO:0046872">
    <property type="term" value="F:metal ion binding"/>
    <property type="evidence" value="ECO:0007669"/>
    <property type="project" value="UniProtKB-KW"/>
</dbReference>
<feature type="domain" description="ENPP1-3/EXOG-like endonuclease/phosphodiesterase" evidence="12">
    <location>
        <begin position="58"/>
        <end position="274"/>
    </location>
</feature>
<keyword evidence="15" id="KW-1185">Reference proteome</keyword>
<dbReference type="SMART" id="SM00477">
    <property type="entry name" value="NUC"/>
    <property type="match status" value="1"/>
</dbReference>
<dbReference type="PATRIC" id="fig|1125699.3.peg.2270"/>
<dbReference type="InterPro" id="IPR020821">
    <property type="entry name" value="ENPP1-3/EXOG-like_nuc-like"/>
</dbReference>
<feature type="signal peptide" evidence="11">
    <location>
        <begin position="1"/>
        <end position="20"/>
    </location>
</feature>
<evidence type="ECO:0000256" key="9">
    <source>
        <dbReference type="PIRSR" id="PIRSR640255-2"/>
    </source>
</evidence>
<reference evidence="14 15" key="1">
    <citation type="submission" date="2013-04" db="EMBL/GenBank/DDBJ databases">
        <title>The Genome Sequence of Treponema maltophilum ATCC 51939.</title>
        <authorList>
            <consortium name="The Broad Institute Genomics Platform"/>
            <person name="Earl A."/>
            <person name="Ward D."/>
            <person name="Feldgarden M."/>
            <person name="Gevers D."/>
            <person name="Leonetti C."/>
            <person name="Blanton J.M."/>
            <person name="Dewhirst F.E."/>
            <person name="Izard J."/>
            <person name="Walker B."/>
            <person name="Young S."/>
            <person name="Zeng Q."/>
            <person name="Gargeya S."/>
            <person name="Fitzgerald M."/>
            <person name="Haas B."/>
            <person name="Abouelleil A."/>
            <person name="Allen A.W."/>
            <person name="Alvarado L."/>
            <person name="Arachchi H.M."/>
            <person name="Berlin A.M."/>
            <person name="Chapman S.B."/>
            <person name="Gainer-Dewar J."/>
            <person name="Goldberg J."/>
            <person name="Griggs A."/>
            <person name="Gujja S."/>
            <person name="Hansen M."/>
            <person name="Howarth C."/>
            <person name="Imamovic A."/>
            <person name="Ireland A."/>
            <person name="Larimer J."/>
            <person name="McCowan C."/>
            <person name="Murphy C."/>
            <person name="Pearson M."/>
            <person name="Poon T.W."/>
            <person name="Priest M."/>
            <person name="Roberts A."/>
            <person name="Saif S."/>
            <person name="Shea T."/>
            <person name="Sisk P."/>
            <person name="Sykes S."/>
            <person name="Wortman J."/>
            <person name="Nusbaum C."/>
            <person name="Birren B."/>
        </authorList>
    </citation>
    <scope>NUCLEOTIDE SEQUENCE [LARGE SCALE GENOMIC DNA]</scope>
    <source>
        <strain evidence="14 15">ATCC 51939</strain>
    </source>
</reference>
<dbReference type="InterPro" id="IPR018524">
    <property type="entry name" value="DNA/RNA_endonuclease_AS"/>
</dbReference>
<accession>S3L522</accession>
<evidence type="ECO:0000256" key="1">
    <source>
        <dbReference type="ARBA" id="ARBA00001946"/>
    </source>
</evidence>
<dbReference type="Gene3D" id="3.40.570.10">
    <property type="entry name" value="Extracellular Endonuclease, subunit A"/>
    <property type="match status" value="1"/>
</dbReference>
<dbReference type="PANTHER" id="PTHR13966:SF5">
    <property type="entry name" value="ENDONUCLEASE G, MITOCHONDRIAL"/>
    <property type="match status" value="1"/>
</dbReference>
<dbReference type="Proteomes" id="UP000014541">
    <property type="component" value="Unassembled WGS sequence"/>
</dbReference>
<dbReference type="InterPro" id="IPR001604">
    <property type="entry name" value="Endo_G_ENPP1-like_dom"/>
</dbReference>
<dbReference type="HOGENOM" id="CLU_055174_2_2_12"/>
<evidence type="ECO:0000256" key="7">
    <source>
        <dbReference type="ARBA" id="ARBA00022842"/>
    </source>
</evidence>
<evidence type="ECO:0000256" key="5">
    <source>
        <dbReference type="ARBA" id="ARBA00022759"/>
    </source>
</evidence>
<keyword evidence="4 9" id="KW-0479">Metal-binding</keyword>
<dbReference type="Pfam" id="PF01223">
    <property type="entry name" value="Endonuclease_NS"/>
    <property type="match status" value="1"/>
</dbReference>
<evidence type="ECO:0000259" key="12">
    <source>
        <dbReference type="SMART" id="SM00477"/>
    </source>
</evidence>
<protein>
    <recommendedName>
        <fullName evidence="10">Endonuclease</fullName>
        <ecNumber evidence="10">3.1.30.-</ecNumber>
    </recommendedName>
</protein>
<name>S3L522_TREMA</name>
<evidence type="ECO:0000256" key="8">
    <source>
        <dbReference type="PIRSR" id="PIRSR640255-1"/>
    </source>
</evidence>
<dbReference type="AlphaFoldDB" id="S3L522"/>
<keyword evidence="11" id="KW-0732">Signal</keyword>
<evidence type="ECO:0000313" key="14">
    <source>
        <dbReference type="EMBL" id="EPF31894.1"/>
    </source>
</evidence>
<dbReference type="EMBL" id="ATFF01000006">
    <property type="protein sequence ID" value="EPF31894.1"/>
    <property type="molecule type" value="Genomic_DNA"/>
</dbReference>
<sequence>MKKILFTAAPLLILLFVSFAGRPPADPAYSENGSLYLGNPSGAVRDEQNHADNYLMIKNTYALSYNNAALQPNWVSWHLDASDLGDIKRQSDFRADDELPDSWYAVKESDYGYKEYGFDRGHMCPSADRSKNVRDNSETFLMTNMVPQTPNNNRIVWRLLEEYERSLAAEGCELYIVCGQAGSGGTSDKGFFSEIPVPDSGRAIKIPSYVWKVLLVLENGTDDLKRISADTRVIAVLIPNTVECAEKKWQDYSVSVDALEALTGYDFFSAVPDEIERQLED</sequence>
<keyword evidence="3 10" id="KW-0540">Nuclease</keyword>
<comment type="caution">
    <text evidence="14">The sequence shown here is derived from an EMBL/GenBank/DDBJ whole genome shotgun (WGS) entry which is preliminary data.</text>
</comment>
<dbReference type="InterPro" id="IPR044929">
    <property type="entry name" value="DNA/RNA_non-sp_Endonuclease_sf"/>
</dbReference>
<comment type="cofactor">
    <cofactor evidence="1 10">
        <name>Mg(2+)</name>
        <dbReference type="ChEBI" id="CHEBI:18420"/>
    </cofactor>
</comment>
<evidence type="ECO:0000256" key="4">
    <source>
        <dbReference type="ARBA" id="ARBA00022723"/>
    </source>
</evidence>
<dbReference type="PROSITE" id="PS01070">
    <property type="entry name" value="NUCLEASE_NON_SPEC"/>
    <property type="match status" value="1"/>
</dbReference>
<evidence type="ECO:0000256" key="2">
    <source>
        <dbReference type="ARBA" id="ARBA00010052"/>
    </source>
</evidence>
<feature type="domain" description="DNA/RNA non-specific endonuclease/pyrophosphatase/phosphodiesterase" evidence="13">
    <location>
        <begin position="57"/>
        <end position="274"/>
    </location>
</feature>
<evidence type="ECO:0000313" key="15">
    <source>
        <dbReference type="Proteomes" id="UP000014541"/>
    </source>
</evidence>
<dbReference type="InterPro" id="IPR044925">
    <property type="entry name" value="His-Me_finger_sf"/>
</dbReference>
<dbReference type="STRING" id="1125699.HMPREF9194_02249"/>
<dbReference type="EC" id="3.1.30.-" evidence="10"/>
<keyword evidence="7" id="KW-0460">Magnesium</keyword>
<dbReference type="GO" id="GO:0003676">
    <property type="term" value="F:nucleic acid binding"/>
    <property type="evidence" value="ECO:0007669"/>
    <property type="project" value="InterPro"/>
</dbReference>
<evidence type="ECO:0000256" key="10">
    <source>
        <dbReference type="RuleBase" id="RU366055"/>
    </source>
</evidence>
<dbReference type="SUPFAM" id="SSF54060">
    <property type="entry name" value="His-Me finger endonucleases"/>
    <property type="match status" value="1"/>
</dbReference>
<dbReference type="PANTHER" id="PTHR13966">
    <property type="entry name" value="ENDONUCLEASE RELATED"/>
    <property type="match status" value="1"/>
</dbReference>
<feature type="active site" description="Proton acceptor" evidence="8">
    <location>
        <position position="122"/>
    </location>
</feature>
<dbReference type="SMART" id="SM00892">
    <property type="entry name" value="Endonuclease_NS"/>
    <property type="match status" value="1"/>
</dbReference>
<keyword evidence="6 10" id="KW-0378">Hydrolase</keyword>
<evidence type="ECO:0000259" key="13">
    <source>
        <dbReference type="SMART" id="SM00892"/>
    </source>
</evidence>
<evidence type="ECO:0000256" key="11">
    <source>
        <dbReference type="SAM" id="SignalP"/>
    </source>
</evidence>
<organism evidence="14 15">
    <name type="scientific">Treponema maltophilum ATCC 51939</name>
    <dbReference type="NCBI Taxonomy" id="1125699"/>
    <lineage>
        <taxon>Bacteria</taxon>
        <taxon>Pseudomonadati</taxon>
        <taxon>Spirochaetota</taxon>
        <taxon>Spirochaetia</taxon>
        <taxon>Spirochaetales</taxon>
        <taxon>Treponemataceae</taxon>
        <taxon>Treponema</taxon>
    </lineage>
</organism>
<feature type="chain" id="PRO_5004523147" description="Endonuclease" evidence="11">
    <location>
        <begin position="21"/>
        <end position="281"/>
    </location>
</feature>
<dbReference type="GO" id="GO:0004519">
    <property type="term" value="F:endonuclease activity"/>
    <property type="evidence" value="ECO:0007669"/>
    <property type="project" value="UniProtKB-UniRule"/>
</dbReference>
<keyword evidence="5 10" id="KW-0255">Endonuclease</keyword>
<dbReference type="GO" id="GO:0016787">
    <property type="term" value="F:hydrolase activity"/>
    <property type="evidence" value="ECO:0007669"/>
    <property type="project" value="UniProtKB-KW"/>
</dbReference>
<dbReference type="CDD" id="cd00091">
    <property type="entry name" value="NUC"/>
    <property type="match status" value="1"/>
</dbReference>
<gene>
    <name evidence="14" type="ORF">HMPREF9194_02249</name>
</gene>
<comment type="similarity">
    <text evidence="2 10">Belongs to the DNA/RNA non-specific endonuclease family.</text>
</comment>
<dbReference type="InterPro" id="IPR040255">
    <property type="entry name" value="Non-specific_endonuclease"/>
</dbReference>
<dbReference type="eggNOG" id="COG1864">
    <property type="taxonomic scope" value="Bacteria"/>
</dbReference>
<dbReference type="OrthoDB" id="9770276at2"/>
<feature type="binding site" evidence="9">
    <location>
        <position position="153"/>
    </location>
    <ligand>
        <name>Mg(2+)</name>
        <dbReference type="ChEBI" id="CHEBI:18420"/>
        <note>catalytic</note>
    </ligand>
</feature>
<evidence type="ECO:0000256" key="6">
    <source>
        <dbReference type="ARBA" id="ARBA00022801"/>
    </source>
</evidence>
<proteinExistence type="inferred from homology"/>